<dbReference type="Gene3D" id="1.10.443.10">
    <property type="entry name" value="Intergrase catalytic core"/>
    <property type="match status" value="1"/>
</dbReference>
<dbReference type="PANTHER" id="PTHR30349:SF64">
    <property type="entry name" value="PROPHAGE INTEGRASE INTD-RELATED"/>
    <property type="match status" value="1"/>
</dbReference>
<reference evidence="4 5" key="1">
    <citation type="submission" date="2018-06" db="EMBL/GenBank/DDBJ databases">
        <authorList>
            <consortium name="Pathogen Informatics"/>
            <person name="Doyle S."/>
        </authorList>
    </citation>
    <scope>NUCLEOTIDE SEQUENCE [LARGE SCALE GENOMIC DNA]</scope>
    <source>
        <strain evidence="4 5">NCTC13350</strain>
    </source>
</reference>
<sequence>MPLELIKRTDSDVWHLRGRIDEIPNSPYFRKSTGKTRKADAERYLGWFRDQQIEEYYRSKLPKIEQPKIEPPFLFADAIELYNPTPEFAGYLLKVMPYLEDKPVSEINSKMVRELGPKISPRSSTETWRKQIINPVRAVINHAHDLGRCQPLRIKGYSDSERERQDLLRGRQSRVEKTPGDWTWIYLFREHTDHRFGLLAQFMFETAARISQALALTPDDLNLERCTVSMPAAKGYPRTDVKLSDELAADLAKLQPRRPRRTNDPNQRRPLLLFGYASRASVYKRWKRVCDAAGIDHRMPHAAGRHGFATEMLNRQGIDPHTVAKLGRWKDVKLLFDTYGHSEDGERKILDALRTGRVQGLERVKTKILKSKEKT</sequence>
<dbReference type="RefSeq" id="WP_019964139.1">
    <property type="nucleotide sequence ID" value="NZ_UGSK01000001.1"/>
</dbReference>
<keyword evidence="2" id="KW-0233">DNA recombination</keyword>
<dbReference type="InterPro" id="IPR050090">
    <property type="entry name" value="Tyrosine_recombinase_XerCD"/>
</dbReference>
<gene>
    <name evidence="4" type="ORF">NCTC13350_00106</name>
</gene>
<evidence type="ECO:0000313" key="5">
    <source>
        <dbReference type="Proteomes" id="UP000255000"/>
    </source>
</evidence>
<evidence type="ECO:0000259" key="3">
    <source>
        <dbReference type="PROSITE" id="PS51898"/>
    </source>
</evidence>
<dbReference type="PROSITE" id="PS51898">
    <property type="entry name" value="TYR_RECOMBINASE"/>
    <property type="match status" value="1"/>
</dbReference>
<dbReference type="SUPFAM" id="SSF56349">
    <property type="entry name" value="DNA breaking-rejoining enzymes"/>
    <property type="match status" value="1"/>
</dbReference>
<evidence type="ECO:0000256" key="1">
    <source>
        <dbReference type="ARBA" id="ARBA00022908"/>
    </source>
</evidence>
<dbReference type="GO" id="GO:0006310">
    <property type="term" value="P:DNA recombination"/>
    <property type="evidence" value="ECO:0007669"/>
    <property type="project" value="UniProtKB-KW"/>
</dbReference>
<dbReference type="PANTHER" id="PTHR30349">
    <property type="entry name" value="PHAGE INTEGRASE-RELATED"/>
    <property type="match status" value="1"/>
</dbReference>
<name>A0A378ZQH0_9HYPH</name>
<dbReference type="InterPro" id="IPR002104">
    <property type="entry name" value="Integrase_catalytic"/>
</dbReference>
<feature type="domain" description="Tyr recombinase" evidence="3">
    <location>
        <begin position="175"/>
        <end position="353"/>
    </location>
</feature>
<dbReference type="GO" id="GO:0015074">
    <property type="term" value="P:DNA integration"/>
    <property type="evidence" value="ECO:0007669"/>
    <property type="project" value="UniProtKB-KW"/>
</dbReference>
<evidence type="ECO:0000313" key="4">
    <source>
        <dbReference type="EMBL" id="SUA99213.1"/>
    </source>
</evidence>
<keyword evidence="1" id="KW-0229">DNA integration</keyword>
<dbReference type="AlphaFoldDB" id="A0A378ZQH0"/>
<dbReference type="GO" id="GO:0003677">
    <property type="term" value="F:DNA binding"/>
    <property type="evidence" value="ECO:0007669"/>
    <property type="project" value="InterPro"/>
</dbReference>
<dbReference type="EMBL" id="UGSK01000001">
    <property type="protein sequence ID" value="SUA99213.1"/>
    <property type="molecule type" value="Genomic_DNA"/>
</dbReference>
<proteinExistence type="predicted"/>
<dbReference type="Proteomes" id="UP000255000">
    <property type="component" value="Unassembled WGS sequence"/>
</dbReference>
<dbReference type="OrthoDB" id="7216962at2"/>
<dbReference type="InterPro" id="IPR011010">
    <property type="entry name" value="DNA_brk_join_enz"/>
</dbReference>
<evidence type="ECO:0000256" key="2">
    <source>
        <dbReference type="ARBA" id="ARBA00023172"/>
    </source>
</evidence>
<accession>A0A378ZQH0</accession>
<dbReference type="Pfam" id="PF00589">
    <property type="entry name" value="Phage_integrase"/>
    <property type="match status" value="1"/>
</dbReference>
<protein>
    <submittedName>
        <fullName evidence="4">Integrase/recombinase</fullName>
    </submittedName>
</protein>
<organism evidence="4 5">
    <name type="scientific">Pannonibacter phragmitetus</name>
    <dbReference type="NCBI Taxonomy" id="121719"/>
    <lineage>
        <taxon>Bacteria</taxon>
        <taxon>Pseudomonadati</taxon>
        <taxon>Pseudomonadota</taxon>
        <taxon>Alphaproteobacteria</taxon>
        <taxon>Hyphomicrobiales</taxon>
        <taxon>Stappiaceae</taxon>
        <taxon>Pannonibacter</taxon>
    </lineage>
</organism>
<dbReference type="InterPro" id="IPR013762">
    <property type="entry name" value="Integrase-like_cat_sf"/>
</dbReference>